<protein>
    <recommendedName>
        <fullName evidence="9">Integral membrane protein</fullName>
    </recommendedName>
</protein>
<keyword evidence="4 6" id="KW-1133">Transmembrane helix</keyword>
<dbReference type="PANTHER" id="PTHR11266:SF93">
    <property type="entry name" value="INTEGRAL MEMBRANE PROTEIN 25D9-6"/>
    <property type="match status" value="1"/>
</dbReference>
<keyword evidence="3 6" id="KW-0812">Transmembrane</keyword>
<evidence type="ECO:0000313" key="8">
    <source>
        <dbReference type="Proteomes" id="UP000815677"/>
    </source>
</evidence>
<feature type="transmembrane region" description="Helical" evidence="6">
    <location>
        <begin position="73"/>
        <end position="89"/>
    </location>
</feature>
<evidence type="ECO:0000256" key="2">
    <source>
        <dbReference type="ARBA" id="ARBA00006824"/>
    </source>
</evidence>
<name>A0ABQ0KYQ7_MYCCL</name>
<feature type="transmembrane region" description="Helical" evidence="6">
    <location>
        <begin position="178"/>
        <end position="194"/>
    </location>
</feature>
<evidence type="ECO:0000256" key="6">
    <source>
        <dbReference type="RuleBase" id="RU363053"/>
    </source>
</evidence>
<dbReference type="InterPro" id="IPR007248">
    <property type="entry name" value="Mpv17_PMP22"/>
</dbReference>
<dbReference type="PANTHER" id="PTHR11266">
    <property type="entry name" value="PEROXISOMAL MEMBRANE PROTEIN 2, PXMP2 MPV17"/>
    <property type="match status" value="1"/>
</dbReference>
<gene>
    <name evidence="7" type="ORF">MCHLO_01718</name>
</gene>
<reference evidence="7" key="1">
    <citation type="submission" date="2014-09" db="EMBL/GenBank/DDBJ databases">
        <title>Genome sequence of the luminous mushroom Mycena chlorophos for searching fungal bioluminescence genes.</title>
        <authorList>
            <person name="Tanaka Y."/>
            <person name="Kasuga D."/>
            <person name="Oba Y."/>
            <person name="Hase S."/>
            <person name="Sato K."/>
            <person name="Oba Y."/>
            <person name="Sakakibara Y."/>
        </authorList>
    </citation>
    <scope>NUCLEOTIDE SEQUENCE</scope>
</reference>
<evidence type="ECO:0000256" key="4">
    <source>
        <dbReference type="ARBA" id="ARBA00022989"/>
    </source>
</evidence>
<feature type="transmembrane region" description="Helical" evidence="6">
    <location>
        <begin position="109"/>
        <end position="134"/>
    </location>
</feature>
<comment type="similarity">
    <text evidence="2 6">Belongs to the peroxisomal membrane protein PXMP2/4 family.</text>
</comment>
<dbReference type="Proteomes" id="UP000815677">
    <property type="component" value="Unassembled WGS sequence"/>
</dbReference>
<dbReference type="EMBL" id="DF839580">
    <property type="protein sequence ID" value="GAT44076.1"/>
    <property type="molecule type" value="Genomic_DNA"/>
</dbReference>
<feature type="transmembrane region" description="Helical" evidence="6">
    <location>
        <begin position="146"/>
        <end position="166"/>
    </location>
</feature>
<accession>A0ABQ0KYQ7</accession>
<evidence type="ECO:0000313" key="7">
    <source>
        <dbReference type="EMBL" id="GAT44076.1"/>
    </source>
</evidence>
<proteinExistence type="inferred from homology"/>
<evidence type="ECO:0000256" key="1">
    <source>
        <dbReference type="ARBA" id="ARBA00004141"/>
    </source>
</evidence>
<dbReference type="Pfam" id="PF04117">
    <property type="entry name" value="Mpv17_PMP22"/>
    <property type="match status" value="1"/>
</dbReference>
<evidence type="ECO:0000256" key="3">
    <source>
        <dbReference type="ARBA" id="ARBA00022692"/>
    </source>
</evidence>
<keyword evidence="8" id="KW-1185">Reference proteome</keyword>
<evidence type="ECO:0000256" key="5">
    <source>
        <dbReference type="ARBA" id="ARBA00023136"/>
    </source>
</evidence>
<keyword evidence="5 6" id="KW-0472">Membrane</keyword>
<organism evidence="7 8">
    <name type="scientific">Mycena chlorophos</name>
    <name type="common">Agaric fungus</name>
    <name type="synonym">Agaricus chlorophos</name>
    <dbReference type="NCBI Taxonomy" id="658473"/>
    <lineage>
        <taxon>Eukaryota</taxon>
        <taxon>Fungi</taxon>
        <taxon>Dikarya</taxon>
        <taxon>Basidiomycota</taxon>
        <taxon>Agaricomycotina</taxon>
        <taxon>Agaricomycetes</taxon>
        <taxon>Agaricomycetidae</taxon>
        <taxon>Agaricales</taxon>
        <taxon>Marasmiineae</taxon>
        <taxon>Mycenaceae</taxon>
        <taxon>Mycena</taxon>
    </lineage>
</organism>
<comment type="subcellular location">
    <subcellularLocation>
        <location evidence="1">Membrane</location>
        <topology evidence="1">Multi-pass membrane protein</topology>
    </subcellularLocation>
</comment>
<sequence length="219" mass="23636">MSATKHSALLASYLQQLQTRPLATKAVTTGILCFLQEILGSNIAGVPPKAHKDAPLLLQYLARKHVDIRAAKMFIYGLLVSAPVSHYLMALLQKAFAGKTSSGAKLGQLLAQLLIVAPVQTATYLASLAVIGGANSVDEVVRTVKVGFLPVIRVSWVTTPTAMVFAQKFVPMELWTPFFSFVSFAVGTIFNVRIKAIRLAAAKKQALKDKAAEAEKKEE</sequence>
<evidence type="ECO:0008006" key="9">
    <source>
        <dbReference type="Google" id="ProtNLM"/>
    </source>
</evidence>